<accession>A0A1M7KKT2</accession>
<dbReference type="STRING" id="1120996.SAMN02746066_02788"/>
<dbReference type="SUPFAM" id="SSF81301">
    <property type="entry name" value="Nucleotidyltransferase"/>
    <property type="match status" value="1"/>
</dbReference>
<proteinExistence type="predicted"/>
<keyword evidence="2" id="KW-1185">Reference proteome</keyword>
<dbReference type="Gene3D" id="3.30.460.10">
    <property type="entry name" value="Beta Polymerase, domain 2"/>
    <property type="match status" value="1"/>
</dbReference>
<gene>
    <name evidence="1" type="ORF">SAMN02746066_02788</name>
</gene>
<dbReference type="Proteomes" id="UP000184038">
    <property type="component" value="Unassembled WGS sequence"/>
</dbReference>
<dbReference type="OrthoDB" id="68332at2"/>
<dbReference type="InterPro" id="IPR043519">
    <property type="entry name" value="NT_sf"/>
</dbReference>
<evidence type="ECO:0000313" key="2">
    <source>
        <dbReference type="Proteomes" id="UP000184038"/>
    </source>
</evidence>
<reference evidence="1 2" key="1">
    <citation type="submission" date="2016-11" db="EMBL/GenBank/DDBJ databases">
        <authorList>
            <person name="Jaros S."/>
            <person name="Januszkiewicz K."/>
            <person name="Wedrychowicz H."/>
        </authorList>
    </citation>
    <scope>NUCLEOTIDE SEQUENCE [LARGE SCALE GENOMIC DNA]</scope>
    <source>
        <strain evidence="1 2">DSM 15930</strain>
    </source>
</reference>
<sequence>MKTYAAIDKIGQAIIVDGLCEAIVLKGSIGRGDDDEYSDVDMYAIVTEENYQAFMERRETYLKSYRDIVFLEENDFGVKQMLAIYDDALHVDLYTTTMEQLDHGNPVKVFYDPKNLFDNYQVVHNMYTKEDLISIFDDSLYYFVEASSAYARKNYPWTAHILASAIAGCTILLRNRYDKEYAFLGLKKINEILPEDEYALIEAAYANLNQDGFQKANTYILKMLEIILDSMEESERNACNLKFYEWCKENVNVTLFAYK</sequence>
<dbReference type="EMBL" id="FRCP01000014">
    <property type="protein sequence ID" value="SHM66030.1"/>
    <property type="molecule type" value="Genomic_DNA"/>
</dbReference>
<evidence type="ECO:0008006" key="3">
    <source>
        <dbReference type="Google" id="ProtNLM"/>
    </source>
</evidence>
<organism evidence="1 2">
    <name type="scientific">Anaerosporobacter mobilis DSM 15930</name>
    <dbReference type="NCBI Taxonomy" id="1120996"/>
    <lineage>
        <taxon>Bacteria</taxon>
        <taxon>Bacillati</taxon>
        <taxon>Bacillota</taxon>
        <taxon>Clostridia</taxon>
        <taxon>Lachnospirales</taxon>
        <taxon>Lachnospiraceae</taxon>
        <taxon>Anaerosporobacter</taxon>
    </lineage>
</organism>
<evidence type="ECO:0000313" key="1">
    <source>
        <dbReference type="EMBL" id="SHM66030.1"/>
    </source>
</evidence>
<dbReference type="RefSeq" id="WP_073288726.1">
    <property type="nucleotide sequence ID" value="NZ_FRCP01000014.1"/>
</dbReference>
<dbReference type="AlphaFoldDB" id="A0A1M7KKT2"/>
<protein>
    <recommendedName>
        <fullName evidence="3">Nucleotidyltransferase domain-containing protein</fullName>
    </recommendedName>
</protein>
<name>A0A1M7KKT2_9FIRM</name>